<dbReference type="Proteomes" id="UP000230233">
    <property type="component" value="Chromosome IV"/>
</dbReference>
<evidence type="ECO:0000313" key="3">
    <source>
        <dbReference type="Proteomes" id="UP000230233"/>
    </source>
</evidence>
<comment type="caution">
    <text evidence="2">The sequence shown here is derived from an EMBL/GenBank/DDBJ whole genome shotgun (WGS) entry which is preliminary data.</text>
</comment>
<feature type="region of interest" description="Disordered" evidence="1">
    <location>
        <begin position="52"/>
        <end position="81"/>
    </location>
</feature>
<evidence type="ECO:0000313" key="2">
    <source>
        <dbReference type="EMBL" id="PIC36768.1"/>
    </source>
</evidence>
<keyword evidence="3" id="KW-1185">Reference proteome</keyword>
<evidence type="ECO:0000256" key="1">
    <source>
        <dbReference type="SAM" id="MobiDB-lite"/>
    </source>
</evidence>
<protein>
    <submittedName>
        <fullName evidence="2">Uncharacterized protein</fullName>
    </submittedName>
</protein>
<name>A0A2G5UB43_9PELO</name>
<accession>A0A2G5UB43</accession>
<organism evidence="2 3">
    <name type="scientific">Caenorhabditis nigoni</name>
    <dbReference type="NCBI Taxonomy" id="1611254"/>
    <lineage>
        <taxon>Eukaryota</taxon>
        <taxon>Metazoa</taxon>
        <taxon>Ecdysozoa</taxon>
        <taxon>Nematoda</taxon>
        <taxon>Chromadorea</taxon>
        <taxon>Rhabditida</taxon>
        <taxon>Rhabditina</taxon>
        <taxon>Rhabditomorpha</taxon>
        <taxon>Rhabditoidea</taxon>
        <taxon>Rhabditidae</taxon>
        <taxon>Peloderinae</taxon>
        <taxon>Caenorhabditis</taxon>
    </lineage>
</organism>
<reference evidence="3" key="1">
    <citation type="submission" date="2017-10" db="EMBL/GenBank/DDBJ databases">
        <title>Rapid genome shrinkage in a self-fertile nematode reveals novel sperm competition proteins.</title>
        <authorList>
            <person name="Yin D."/>
            <person name="Schwarz E.M."/>
            <person name="Thomas C.G."/>
            <person name="Felde R.L."/>
            <person name="Korf I.F."/>
            <person name="Cutter A.D."/>
            <person name="Schartner C.M."/>
            <person name="Ralston E.J."/>
            <person name="Meyer B.J."/>
            <person name="Haag E.S."/>
        </authorList>
    </citation>
    <scope>NUCLEOTIDE SEQUENCE [LARGE SCALE GENOMIC DNA]</scope>
    <source>
        <strain evidence="3">JU1422</strain>
    </source>
</reference>
<dbReference type="EMBL" id="PDUG01000004">
    <property type="protein sequence ID" value="PIC36768.1"/>
    <property type="molecule type" value="Genomic_DNA"/>
</dbReference>
<gene>
    <name evidence="2" type="primary">Cnig_chr_IV.g15642</name>
    <name evidence="2" type="ORF">B9Z55_015642</name>
</gene>
<proteinExistence type="predicted"/>
<sequence length="239" mass="26596">MITAKRAKFEEVADRAVVMKRVWVRPMLSVIEIPEIRLSETRMANGASVLAEKSENAGPSPHRETPPPEKLGNPIGSQETPSFSTAIISRPATNGSLSAPNIAARKQQVPAPSFNPTQAVANVGRNAGDNFLMNTTSDPIEIEYAPQAPATYSNSPLIDGTSPNHIDESIEKIVRGEETREKRRYRRRIPSQIQIGNVSRTLPTPLVFTLRRDSSWKRHGYIFNYISKTWNTKSCCTRK</sequence>
<dbReference type="AlphaFoldDB" id="A0A2G5UB43"/>